<name>A0AAV9QZU6_9TELE</name>
<proteinExistence type="predicted"/>
<organism evidence="2 3">
    <name type="scientific">Crenichthys baileyi</name>
    <name type="common">White River springfish</name>
    <dbReference type="NCBI Taxonomy" id="28760"/>
    <lineage>
        <taxon>Eukaryota</taxon>
        <taxon>Metazoa</taxon>
        <taxon>Chordata</taxon>
        <taxon>Craniata</taxon>
        <taxon>Vertebrata</taxon>
        <taxon>Euteleostomi</taxon>
        <taxon>Actinopterygii</taxon>
        <taxon>Neopterygii</taxon>
        <taxon>Teleostei</taxon>
        <taxon>Neoteleostei</taxon>
        <taxon>Acanthomorphata</taxon>
        <taxon>Ovalentaria</taxon>
        <taxon>Atherinomorphae</taxon>
        <taxon>Cyprinodontiformes</taxon>
        <taxon>Goodeidae</taxon>
        <taxon>Crenichthys</taxon>
    </lineage>
</organism>
<evidence type="ECO:0000313" key="3">
    <source>
        <dbReference type="Proteomes" id="UP001311232"/>
    </source>
</evidence>
<gene>
    <name evidence="2" type="ORF">CRENBAI_021563</name>
</gene>
<sequence length="225" mass="23350">MSAEQSGRLVHVMSLETAIVQPKSASTSSTRHRGRLKRDASAQATEGPGDASAPAQATEGLSDASAPAHATEGLGDASASAHATEGLRDTSAPAHATEGLGDASALAHVTEGLGDASASAPGLKAFQGFSERLVLVLVPEPCDEGFEDEPPSEPVPERFKERLVLILASETGDEGFENVGSVMISVVPVRLHSGVLRYTNCDSLSPRVMFTPCFFPLESTSLDPL</sequence>
<dbReference type="AlphaFoldDB" id="A0AAV9QZU6"/>
<comment type="caution">
    <text evidence="2">The sequence shown here is derived from an EMBL/GenBank/DDBJ whole genome shotgun (WGS) entry which is preliminary data.</text>
</comment>
<reference evidence="2 3" key="1">
    <citation type="submission" date="2021-06" db="EMBL/GenBank/DDBJ databases">
        <authorList>
            <person name="Palmer J.M."/>
        </authorList>
    </citation>
    <scope>NUCLEOTIDE SEQUENCE [LARGE SCALE GENOMIC DNA]</scope>
    <source>
        <strain evidence="2 3">MEX-2019</strain>
        <tissue evidence="2">Muscle</tissue>
    </source>
</reference>
<dbReference type="Proteomes" id="UP001311232">
    <property type="component" value="Unassembled WGS sequence"/>
</dbReference>
<accession>A0AAV9QZU6</accession>
<feature type="region of interest" description="Disordered" evidence="1">
    <location>
        <begin position="18"/>
        <end position="96"/>
    </location>
</feature>
<evidence type="ECO:0000256" key="1">
    <source>
        <dbReference type="SAM" id="MobiDB-lite"/>
    </source>
</evidence>
<dbReference type="EMBL" id="JAHHUM010002599">
    <property type="protein sequence ID" value="KAK5602909.1"/>
    <property type="molecule type" value="Genomic_DNA"/>
</dbReference>
<evidence type="ECO:0000313" key="2">
    <source>
        <dbReference type="EMBL" id="KAK5602909.1"/>
    </source>
</evidence>
<protein>
    <submittedName>
        <fullName evidence="2">Uncharacterized protein</fullName>
    </submittedName>
</protein>
<keyword evidence="3" id="KW-1185">Reference proteome</keyword>